<dbReference type="CDD" id="cd05797">
    <property type="entry name" value="Ribosomal_L10"/>
    <property type="match status" value="1"/>
</dbReference>
<evidence type="ECO:0000256" key="4">
    <source>
        <dbReference type="ARBA" id="ARBA00023274"/>
    </source>
</evidence>
<dbReference type="GO" id="GO:0070180">
    <property type="term" value="F:large ribosomal subunit rRNA binding"/>
    <property type="evidence" value="ECO:0007669"/>
    <property type="project" value="UniProtKB-UniRule"/>
</dbReference>
<dbReference type="NCBIfam" id="NF000955">
    <property type="entry name" value="PRK00099.1-1"/>
    <property type="match status" value="1"/>
</dbReference>
<comment type="subunit">
    <text evidence="6">Part of the ribosomal stalk of the 50S ribosomal subunit. The N-terminus interacts with L11 and the large rRNA to form the base of the stalk. The C-terminus forms an elongated spine to which L12 dimers bind in a sequential fashion forming a multimeric L10(L12)X complex.</text>
</comment>
<dbReference type="eggNOG" id="COG0244">
    <property type="taxonomic scope" value="Bacteria"/>
</dbReference>
<dbReference type="Proteomes" id="UP000002586">
    <property type="component" value="Chromosome"/>
</dbReference>
<keyword evidence="6" id="KW-0699">rRNA-binding</keyword>
<evidence type="ECO:0000256" key="3">
    <source>
        <dbReference type="ARBA" id="ARBA00022980"/>
    </source>
</evidence>
<evidence type="ECO:0000256" key="1">
    <source>
        <dbReference type="ARBA" id="ARBA00002633"/>
    </source>
</evidence>
<keyword evidence="4 6" id="KW-0687">Ribonucleoprotein</keyword>
<evidence type="ECO:0000256" key="5">
    <source>
        <dbReference type="ARBA" id="ARBA00035202"/>
    </source>
</evidence>
<keyword evidence="3 6" id="KW-0689">Ribosomal protein</keyword>
<dbReference type="Gene3D" id="6.10.250.290">
    <property type="match status" value="1"/>
</dbReference>
<evidence type="ECO:0000256" key="6">
    <source>
        <dbReference type="HAMAP-Rule" id="MF_00362"/>
    </source>
</evidence>
<dbReference type="InterPro" id="IPR022973">
    <property type="entry name" value="Ribosomal_uL10_bac"/>
</dbReference>
<dbReference type="AlphaFoldDB" id="A0L5W4"/>
<dbReference type="PROSITE" id="PS01109">
    <property type="entry name" value="RIBOSOMAL_L10"/>
    <property type="match status" value="1"/>
</dbReference>
<dbReference type="PANTHER" id="PTHR11560">
    <property type="entry name" value="39S RIBOSOMAL PROTEIN L10, MITOCHONDRIAL"/>
    <property type="match status" value="1"/>
</dbReference>
<dbReference type="InterPro" id="IPR047865">
    <property type="entry name" value="Ribosomal_uL10_bac_type"/>
</dbReference>
<dbReference type="GO" id="GO:0003735">
    <property type="term" value="F:structural constituent of ribosome"/>
    <property type="evidence" value="ECO:0007669"/>
    <property type="project" value="InterPro"/>
</dbReference>
<dbReference type="InterPro" id="IPR043141">
    <property type="entry name" value="Ribosomal_uL10-like_sf"/>
</dbReference>
<comment type="function">
    <text evidence="1 6">Forms part of the ribosomal stalk, playing a central role in the interaction of the ribosome with GTP-bound translation factors.</text>
</comment>
<organism evidence="7 8">
    <name type="scientific">Magnetococcus marinus (strain ATCC BAA-1437 / JCM 17883 / MC-1)</name>
    <dbReference type="NCBI Taxonomy" id="156889"/>
    <lineage>
        <taxon>Bacteria</taxon>
        <taxon>Pseudomonadati</taxon>
        <taxon>Pseudomonadota</taxon>
        <taxon>Magnetococcia</taxon>
        <taxon>Magnetococcales</taxon>
        <taxon>Magnetococcaceae</taxon>
        <taxon>Magnetococcus</taxon>
    </lineage>
</organism>
<dbReference type="Pfam" id="PF00466">
    <property type="entry name" value="Ribosomal_L10"/>
    <property type="match status" value="1"/>
</dbReference>
<dbReference type="STRING" id="156889.Mmc1_0838"/>
<dbReference type="KEGG" id="mgm:Mmc1_0838"/>
<gene>
    <name evidence="6" type="primary">rplJ</name>
    <name evidence="7" type="ordered locus">Mmc1_0838</name>
</gene>
<protein>
    <recommendedName>
        <fullName evidence="5 6">Large ribosomal subunit protein uL10</fullName>
    </recommendedName>
</protein>
<evidence type="ECO:0000256" key="2">
    <source>
        <dbReference type="ARBA" id="ARBA00008889"/>
    </source>
</evidence>
<dbReference type="Gene3D" id="3.30.70.1730">
    <property type="match status" value="1"/>
</dbReference>
<evidence type="ECO:0000313" key="8">
    <source>
        <dbReference type="Proteomes" id="UP000002586"/>
    </source>
</evidence>
<sequence>MKQADKSKIVEEVRELLSSSSVAVVTHYRGLTVAEMTELRVKLREAGANVRVVKNTLAKRAVAGTPFEALGEFLVGPTSIAFSADPVAPAKVISAFAKTHPKIQIVGGVLDGKAMDAEGIERLAKLPSKEELLAKMLGSLNAPITNFVGVLAAVPGSFVRVLNAVREQKEAA</sequence>
<dbReference type="InterPro" id="IPR001790">
    <property type="entry name" value="Ribosomal_uL10"/>
</dbReference>
<name>A0L5W4_MAGMM</name>
<dbReference type="HAMAP" id="MF_00362">
    <property type="entry name" value="Ribosomal_uL10"/>
    <property type="match status" value="1"/>
</dbReference>
<dbReference type="GO" id="GO:0006412">
    <property type="term" value="P:translation"/>
    <property type="evidence" value="ECO:0007669"/>
    <property type="project" value="UniProtKB-UniRule"/>
</dbReference>
<evidence type="ECO:0000313" key="7">
    <source>
        <dbReference type="EMBL" id="ABK43357.1"/>
    </source>
</evidence>
<dbReference type="HOGENOM" id="CLU_092227_0_0_5"/>
<dbReference type="RefSeq" id="WP_011712517.1">
    <property type="nucleotide sequence ID" value="NC_008576.1"/>
</dbReference>
<proteinExistence type="inferred from homology"/>
<dbReference type="EMBL" id="CP000471">
    <property type="protein sequence ID" value="ABK43357.1"/>
    <property type="molecule type" value="Genomic_DNA"/>
</dbReference>
<accession>A0L5W4</accession>
<keyword evidence="6" id="KW-0694">RNA-binding</keyword>
<dbReference type="SUPFAM" id="SSF160369">
    <property type="entry name" value="Ribosomal protein L10-like"/>
    <property type="match status" value="1"/>
</dbReference>
<keyword evidence="8" id="KW-1185">Reference proteome</keyword>
<reference evidence="7 8" key="2">
    <citation type="journal article" date="2012" name="Int. J. Syst. Evol. Microbiol.">
        <title>Magnetococcus marinus gen. nov., sp. nov., a marine, magnetotactic bacterium that represents a novel lineage (Magnetococcaceae fam. nov.; Magnetococcales ord. nov.) at the base of the Alphaproteobacteria.</title>
        <authorList>
            <person name="Bazylinski D.A."/>
            <person name="Williams T.J."/>
            <person name="Lefevre C.T."/>
            <person name="Berg R.J."/>
            <person name="Zhang C.L."/>
            <person name="Bowser S.S."/>
            <person name="Dean A.J."/>
            <person name="Beveridge T.J."/>
        </authorList>
    </citation>
    <scope>NUCLEOTIDE SEQUENCE [LARGE SCALE GENOMIC DNA]</scope>
    <source>
        <strain evidence="8">ATCC BAA-1437 / JCM 17883 / MC-1</strain>
    </source>
</reference>
<dbReference type="OrthoDB" id="9791972at2"/>
<dbReference type="InterPro" id="IPR002363">
    <property type="entry name" value="Ribosomal_uL10_CS_bac"/>
</dbReference>
<reference evidence="8" key="1">
    <citation type="journal article" date="2009" name="Appl. Environ. Microbiol.">
        <title>Complete genome sequence of the chemolithoautotrophic marine magnetotactic coccus strain MC-1.</title>
        <authorList>
            <person name="Schubbe S."/>
            <person name="Williams T.J."/>
            <person name="Xie G."/>
            <person name="Kiss H.E."/>
            <person name="Brettin T.S."/>
            <person name="Martinez D."/>
            <person name="Ross C.A."/>
            <person name="Schuler D."/>
            <person name="Cox B.L."/>
            <person name="Nealson K.H."/>
            <person name="Bazylinski D.A."/>
        </authorList>
    </citation>
    <scope>NUCLEOTIDE SEQUENCE [LARGE SCALE GENOMIC DNA]</scope>
    <source>
        <strain evidence="8">ATCC BAA-1437 / JCM 17883 / MC-1</strain>
    </source>
</reference>
<comment type="similarity">
    <text evidence="2 6">Belongs to the universal ribosomal protein uL10 family.</text>
</comment>
<dbReference type="GO" id="GO:0015934">
    <property type="term" value="C:large ribosomal subunit"/>
    <property type="evidence" value="ECO:0007669"/>
    <property type="project" value="InterPro"/>
</dbReference>